<proteinExistence type="predicted"/>
<evidence type="ECO:0000313" key="2">
    <source>
        <dbReference type="Proteomes" id="UP000728647"/>
    </source>
</evidence>
<reference evidence="1" key="1">
    <citation type="submission" date="2020-06" db="EMBL/GenBank/DDBJ databases">
        <title>Haloterrigena sp. nov., an extremely halophilic archaeon isolated from a saline sediment.</title>
        <authorList>
            <person name="Liu B.-B."/>
        </authorList>
    </citation>
    <scope>NUCLEOTIDE SEQUENCE</scope>
    <source>
        <strain evidence="1">SYSU A121-1</strain>
    </source>
</reference>
<dbReference type="OrthoDB" id="178079at2157"/>
<organism evidence="1 2">
    <name type="scientific">Haloterrigena gelatinilytica</name>
    <dbReference type="NCBI Taxonomy" id="2741724"/>
    <lineage>
        <taxon>Archaea</taxon>
        <taxon>Methanobacteriati</taxon>
        <taxon>Methanobacteriota</taxon>
        <taxon>Stenosarchaea group</taxon>
        <taxon>Halobacteria</taxon>
        <taxon>Halobacteriales</taxon>
        <taxon>Natrialbaceae</taxon>
        <taxon>Haloterrigena</taxon>
    </lineage>
</organism>
<dbReference type="RefSeq" id="WP_174701191.1">
    <property type="nucleotide sequence ID" value="NZ_JABURA010000001.1"/>
</dbReference>
<evidence type="ECO:0000313" key="1">
    <source>
        <dbReference type="EMBL" id="NUB89938.1"/>
    </source>
</evidence>
<sequence>MPLEKLLGSKATRSLTVVSVLSEARKAFGRGDRTRGIALLGVAVLAWKWTVAGLAAQGLLKLVRGGGPSASDTSPA</sequence>
<name>A0A8J8KDA0_9EURY</name>
<dbReference type="EMBL" id="JABURA010000001">
    <property type="protein sequence ID" value="NUB89938.1"/>
    <property type="molecule type" value="Genomic_DNA"/>
</dbReference>
<accession>A0A8J8KDA0</accession>
<gene>
    <name evidence="1" type="ORF">HT576_02685</name>
</gene>
<protein>
    <submittedName>
        <fullName evidence="1">Uncharacterized protein</fullName>
    </submittedName>
</protein>
<dbReference type="AlphaFoldDB" id="A0A8J8KDA0"/>
<comment type="caution">
    <text evidence="1">The sequence shown here is derived from an EMBL/GenBank/DDBJ whole genome shotgun (WGS) entry which is preliminary data.</text>
</comment>
<dbReference type="Proteomes" id="UP000728647">
    <property type="component" value="Unassembled WGS sequence"/>
</dbReference>